<name>A0ABV9LIE0_9ACTN</name>
<dbReference type="EC" id="2.4.-.-" evidence="2"/>
<dbReference type="CDD" id="cd00761">
    <property type="entry name" value="Glyco_tranf_GTA_type"/>
    <property type="match status" value="2"/>
</dbReference>
<dbReference type="PANTHER" id="PTHR43685">
    <property type="entry name" value="GLYCOSYLTRANSFERASE"/>
    <property type="match status" value="1"/>
</dbReference>
<keyword evidence="2" id="KW-0808">Transferase</keyword>
<feature type="domain" description="Glycosyltransferase 2-like" evidence="1">
    <location>
        <begin position="108"/>
        <end position="285"/>
    </location>
</feature>
<comment type="caution">
    <text evidence="2">The sequence shown here is derived from an EMBL/GenBank/DDBJ whole genome shotgun (WGS) entry which is preliminary data.</text>
</comment>
<protein>
    <submittedName>
        <fullName evidence="2">Glycosyltransferase family 2 protein</fullName>
        <ecNumber evidence="2">2.4.-.-</ecNumber>
    </submittedName>
</protein>
<sequence>MALVDDTAPAVDTAAAHVLDVELSDPVGPLQRTAPDGTTADEAWLLLRLDGEPVGWEVVPLPDQGMRADELQRLLDSRWGDVVRRRRAAGPGFAEVHARHLAVAPRASVVLCTRERPEALAGCLESLTAQDHPDFAVWVVDNAPVTTATADVVAGFAGRLDIRYVVEPRPGLSRARNRALQEPLEGEVVAWIDDDEVADPMWLSELTRALTERPQAAAVSGLVVPAELATRAQVWFEQFGGHSKGRGFTPADFGPGSGDRQSPLYPLPPFGVGANMAFRTSALRAVGGFDAALGAGTLTHGAEDTRVFTDLLRSGLPTLYRPSAVTRHFHRRDVAGLRRQMEGYGTGLTAFYTSLVVDSPPVLLRLAALAGRAVRDMTSSDSLRVSGLAADFPAELLSANRAGMLRGPGAYIRQRRLDRRLDREAGAVPAASPAGDGGWRPTKVVHWDLDGTDGPVLADEDVARYGAVHVVARRGARPVGLFTLPLPEALDRDARDAAVQRLVEPAPEDAPVAAGGALPSVSVVIPTMLERPAGLSRCLRALLDQELPPVEVLVVDNRPGTPDGDAAAAVPELGDPRVRLLRQPVPGISAARNRGVDEAVGEVVAFTDDDVEVDRHWVRALAERFATEPALDGLGGLVVPSELETPAQELFEQHSGGAAKVLVAETLRLERPRARSWHPARYRVLVQRRVDGALRTVRTHSLYQLGTFMGANMAFRTAALRAQGPFDQALGTGTPSRGGEDVDMVVRMLTSGRALGYEPSAITSHAHRRTDAELARQMAGYGTGFTALLTAVVARDPRHLVGLAHAALTVARSRLRPRDPGVTTLLEGLPAELRRLRLRGMVSGPRAYLAARTKETS</sequence>
<dbReference type="InterPro" id="IPR001173">
    <property type="entry name" value="Glyco_trans_2-like"/>
</dbReference>
<evidence type="ECO:0000313" key="2">
    <source>
        <dbReference type="EMBL" id="MFC4693749.1"/>
    </source>
</evidence>
<evidence type="ECO:0000259" key="1">
    <source>
        <dbReference type="Pfam" id="PF00535"/>
    </source>
</evidence>
<keyword evidence="2" id="KW-0328">Glycosyltransferase</keyword>
<feature type="domain" description="Glycosyltransferase 2-like" evidence="1">
    <location>
        <begin position="522"/>
        <end position="630"/>
    </location>
</feature>
<proteinExistence type="predicted"/>
<dbReference type="SUPFAM" id="SSF53448">
    <property type="entry name" value="Nucleotide-diphospho-sugar transferases"/>
    <property type="match status" value="2"/>
</dbReference>
<gene>
    <name evidence="2" type="ORF">ACFO3M_10175</name>
</gene>
<evidence type="ECO:0000313" key="3">
    <source>
        <dbReference type="Proteomes" id="UP001596025"/>
    </source>
</evidence>
<organism evidence="2 3">
    <name type="scientific">Geodermatophilus arenarius</name>
    <dbReference type="NCBI Taxonomy" id="1137990"/>
    <lineage>
        <taxon>Bacteria</taxon>
        <taxon>Bacillati</taxon>
        <taxon>Actinomycetota</taxon>
        <taxon>Actinomycetes</taxon>
        <taxon>Geodermatophilales</taxon>
        <taxon>Geodermatophilaceae</taxon>
        <taxon>Geodermatophilus</taxon>
    </lineage>
</organism>
<keyword evidence="3" id="KW-1185">Reference proteome</keyword>
<dbReference type="RefSeq" id="WP_387988469.1">
    <property type="nucleotide sequence ID" value="NZ_JBHSGR010000009.1"/>
</dbReference>
<dbReference type="Proteomes" id="UP001596025">
    <property type="component" value="Unassembled WGS sequence"/>
</dbReference>
<dbReference type="Gene3D" id="3.90.550.10">
    <property type="entry name" value="Spore Coat Polysaccharide Biosynthesis Protein SpsA, Chain A"/>
    <property type="match status" value="2"/>
</dbReference>
<reference evidence="3" key="1">
    <citation type="journal article" date="2019" name="Int. J. Syst. Evol. Microbiol.">
        <title>The Global Catalogue of Microorganisms (GCM) 10K type strain sequencing project: providing services to taxonomists for standard genome sequencing and annotation.</title>
        <authorList>
            <consortium name="The Broad Institute Genomics Platform"/>
            <consortium name="The Broad Institute Genome Sequencing Center for Infectious Disease"/>
            <person name="Wu L."/>
            <person name="Ma J."/>
        </authorList>
    </citation>
    <scope>NUCLEOTIDE SEQUENCE [LARGE SCALE GENOMIC DNA]</scope>
    <source>
        <strain evidence="3">CCUG 62763</strain>
    </source>
</reference>
<dbReference type="InterPro" id="IPR029044">
    <property type="entry name" value="Nucleotide-diphossugar_trans"/>
</dbReference>
<dbReference type="Pfam" id="PF00535">
    <property type="entry name" value="Glycos_transf_2"/>
    <property type="match status" value="2"/>
</dbReference>
<dbReference type="EMBL" id="JBHSGR010000009">
    <property type="protein sequence ID" value="MFC4693749.1"/>
    <property type="molecule type" value="Genomic_DNA"/>
</dbReference>
<accession>A0ABV9LIE0</accession>
<dbReference type="InterPro" id="IPR050834">
    <property type="entry name" value="Glycosyltransf_2"/>
</dbReference>
<dbReference type="PANTHER" id="PTHR43685:SF2">
    <property type="entry name" value="GLYCOSYLTRANSFERASE 2-LIKE DOMAIN-CONTAINING PROTEIN"/>
    <property type="match status" value="1"/>
</dbReference>
<dbReference type="GO" id="GO:0016757">
    <property type="term" value="F:glycosyltransferase activity"/>
    <property type="evidence" value="ECO:0007669"/>
    <property type="project" value="UniProtKB-KW"/>
</dbReference>